<dbReference type="Gene3D" id="2.40.480.10">
    <property type="entry name" value="Allene oxide cyclase-like"/>
    <property type="match status" value="1"/>
</dbReference>
<comment type="similarity">
    <text evidence="1 4">Belongs to the plant dirigent protein family.</text>
</comment>
<dbReference type="Proteomes" id="UP000077755">
    <property type="component" value="Chromosome 2"/>
</dbReference>
<comment type="subcellular location">
    <subcellularLocation>
        <location evidence="4">Secreted</location>
        <location evidence="4">Extracellular space</location>
        <location evidence="4">Apoplast</location>
    </subcellularLocation>
</comment>
<dbReference type="EMBL" id="LNRQ01000002">
    <property type="protein sequence ID" value="KZN07516.1"/>
    <property type="molecule type" value="Genomic_DNA"/>
</dbReference>
<dbReference type="GO" id="GO:0048046">
    <property type="term" value="C:apoplast"/>
    <property type="evidence" value="ECO:0007669"/>
    <property type="project" value="UniProtKB-SubCell"/>
</dbReference>
<dbReference type="Gramene" id="KZN07516">
    <property type="protein sequence ID" value="KZN07516"/>
    <property type="gene ID" value="DCAR_008353"/>
</dbReference>
<dbReference type="AlphaFoldDB" id="A0A166F9Q5"/>
<comment type="function">
    <text evidence="4">Dirigent proteins impart stereoselectivity on the phenoxy radical-coupling reaction, yielding optically active lignans from two molecules of coniferyl alcohol in the biosynthesis of lignans, flavonolignans, and alkaloids and thus plays a central role in plant secondary metabolism.</text>
</comment>
<dbReference type="InterPro" id="IPR004265">
    <property type="entry name" value="Dirigent"/>
</dbReference>
<reference evidence="5" key="1">
    <citation type="journal article" date="2016" name="Nat. Genet.">
        <title>A high-quality carrot genome assembly provides new insights into carotenoid accumulation and asterid genome evolution.</title>
        <authorList>
            <person name="Iorizzo M."/>
            <person name="Ellison S."/>
            <person name="Senalik D."/>
            <person name="Zeng P."/>
            <person name="Satapoomin P."/>
            <person name="Huang J."/>
            <person name="Bowman M."/>
            <person name="Iovene M."/>
            <person name="Sanseverino W."/>
            <person name="Cavagnaro P."/>
            <person name="Yildiz M."/>
            <person name="Macko-Podgorni A."/>
            <person name="Moranska E."/>
            <person name="Grzebelus E."/>
            <person name="Grzebelus D."/>
            <person name="Ashrafi H."/>
            <person name="Zheng Z."/>
            <person name="Cheng S."/>
            <person name="Spooner D."/>
            <person name="Van Deynze A."/>
            <person name="Simon P."/>
        </authorList>
    </citation>
    <scope>NUCLEOTIDE SEQUENCE [LARGE SCALE GENOMIC DNA]</scope>
    <source>
        <tissue evidence="5">Leaf</tissue>
    </source>
</reference>
<reference evidence="6" key="2">
    <citation type="submission" date="2022-03" db="EMBL/GenBank/DDBJ databases">
        <title>Draft title - Genomic analysis of global carrot germplasm unveils the trajectory of domestication and the origin of high carotenoid orange carrot.</title>
        <authorList>
            <person name="Iorizzo M."/>
            <person name="Ellison S."/>
            <person name="Senalik D."/>
            <person name="Macko-Podgorni A."/>
            <person name="Grzebelus D."/>
            <person name="Bostan H."/>
            <person name="Rolling W."/>
            <person name="Curaba J."/>
            <person name="Simon P."/>
        </authorList>
    </citation>
    <scope>NUCLEOTIDE SEQUENCE</scope>
    <source>
        <tissue evidence="6">Leaf</tissue>
    </source>
</reference>
<dbReference type="InterPro" id="IPR044859">
    <property type="entry name" value="Allene_oxi_cyc_Dirigent"/>
</dbReference>
<sequence length="170" mass="18751">MLTLFLAIFACAESTLDHGFLQETNITLYVHDYFSGPNATTIAIGNPSDDHWVSDNFGAMYCKDSPMTETADPESDYVGRAQGTFVSAALDGSSSQVVLSLVFETNQFQGSTLQVQGAGAQFQRVRELSVVAGTGEFRYARGYATSETIYYDREANYSVAEWNITMEHYN</sequence>
<keyword evidence="7" id="KW-1185">Reference proteome</keyword>
<organism evidence="5">
    <name type="scientific">Daucus carota subsp. sativus</name>
    <name type="common">Carrot</name>
    <dbReference type="NCBI Taxonomy" id="79200"/>
    <lineage>
        <taxon>Eukaryota</taxon>
        <taxon>Viridiplantae</taxon>
        <taxon>Streptophyta</taxon>
        <taxon>Embryophyta</taxon>
        <taxon>Tracheophyta</taxon>
        <taxon>Spermatophyta</taxon>
        <taxon>Magnoliopsida</taxon>
        <taxon>eudicotyledons</taxon>
        <taxon>Gunneridae</taxon>
        <taxon>Pentapetalae</taxon>
        <taxon>asterids</taxon>
        <taxon>campanulids</taxon>
        <taxon>Apiales</taxon>
        <taxon>Apiaceae</taxon>
        <taxon>Apioideae</taxon>
        <taxon>Scandiceae</taxon>
        <taxon>Daucinae</taxon>
        <taxon>Daucus</taxon>
        <taxon>Daucus sect. Daucus</taxon>
    </lineage>
</organism>
<dbReference type="STRING" id="79200.A0A166F9Q5"/>
<evidence type="ECO:0000256" key="1">
    <source>
        <dbReference type="ARBA" id="ARBA00010746"/>
    </source>
</evidence>
<name>A0A166F9Q5_DAUCS</name>
<keyword evidence="4" id="KW-0052">Apoplast</keyword>
<dbReference type="PANTHER" id="PTHR21495">
    <property type="entry name" value="NUCLEOPORIN-RELATED"/>
    <property type="match status" value="1"/>
</dbReference>
<evidence type="ECO:0000256" key="2">
    <source>
        <dbReference type="ARBA" id="ARBA00011738"/>
    </source>
</evidence>
<dbReference type="EMBL" id="CP093344">
    <property type="protein sequence ID" value="WOG90198.1"/>
    <property type="molecule type" value="Genomic_DNA"/>
</dbReference>
<evidence type="ECO:0000256" key="4">
    <source>
        <dbReference type="RuleBase" id="RU363099"/>
    </source>
</evidence>
<dbReference type="GO" id="GO:0009699">
    <property type="term" value="P:phenylpropanoid biosynthetic process"/>
    <property type="evidence" value="ECO:0007669"/>
    <property type="project" value="UniProtKB-ARBA"/>
</dbReference>
<keyword evidence="3 4" id="KW-0964">Secreted</keyword>
<dbReference type="Pfam" id="PF03018">
    <property type="entry name" value="Dirigent"/>
    <property type="match status" value="1"/>
</dbReference>
<protein>
    <recommendedName>
        <fullName evidence="4">Dirigent protein</fullName>
    </recommendedName>
</protein>
<evidence type="ECO:0000313" key="5">
    <source>
        <dbReference type="EMBL" id="KZN07516.1"/>
    </source>
</evidence>
<evidence type="ECO:0000313" key="6">
    <source>
        <dbReference type="EMBL" id="WOG90198.1"/>
    </source>
</evidence>
<comment type="subunit">
    <text evidence="2 4">Homodimer.</text>
</comment>
<gene>
    <name evidence="5" type="ORF">DCAR_008353</name>
    <name evidence="6" type="ORF">DCAR_0209441</name>
</gene>
<dbReference type="OMA" id="VYMHETF"/>
<proteinExistence type="inferred from homology"/>
<accession>A0A166F9Q5</accession>
<evidence type="ECO:0000256" key="3">
    <source>
        <dbReference type="ARBA" id="ARBA00022525"/>
    </source>
</evidence>
<evidence type="ECO:0000313" key="7">
    <source>
        <dbReference type="Proteomes" id="UP000077755"/>
    </source>
</evidence>